<reference evidence="3" key="1">
    <citation type="submission" date="2018-06" db="EMBL/GenBank/DDBJ databases">
        <authorList>
            <person name="Zhirakovskaya E."/>
        </authorList>
    </citation>
    <scope>NUCLEOTIDE SEQUENCE</scope>
</reference>
<keyword evidence="1" id="KW-0812">Transmembrane</keyword>
<dbReference type="PROSITE" id="PS50234">
    <property type="entry name" value="VWFA"/>
    <property type="match status" value="1"/>
</dbReference>
<sequence>MIQFDWLWILLLLPLPWLLRKFLPRSYNASDSALHVPYLNLFETASRQPSEIKTTRRLPLVLYALAWFFLLLAAARPLWTGNTVELPIKGRDLMMAIDLSRSMAENFTHLGNATSKLNATKTIASQFIDKRAGDRIGLILFGEQAYVQAPLTFDRTTVKTLLAESFTGLAGNATAIGDAIGLAVKRMHDRGSHEQLLILLTDGISNAGELKPDKAAELAAYTGMKIHTIGIGNNYRNYLDESTLQKMAKITGGQYFRARDIEELETIYNLIDQLEPIERESRSYRPTRSLYYWPLSFAILLAAILALLHWRGRA</sequence>
<evidence type="ECO:0000256" key="1">
    <source>
        <dbReference type="SAM" id="Phobius"/>
    </source>
</evidence>
<dbReference type="InterPro" id="IPR002035">
    <property type="entry name" value="VWF_A"/>
</dbReference>
<gene>
    <name evidence="3" type="ORF">MNBD_GAMMA21-1220</name>
</gene>
<dbReference type="PANTHER" id="PTHR22550:SF18">
    <property type="entry name" value="VWFA DOMAIN-CONTAINING PROTEIN"/>
    <property type="match status" value="1"/>
</dbReference>
<dbReference type="PANTHER" id="PTHR22550">
    <property type="entry name" value="SPORE GERMINATION PROTEIN"/>
    <property type="match status" value="1"/>
</dbReference>
<dbReference type="InterPro" id="IPR050768">
    <property type="entry name" value="UPF0353/GerABKA_families"/>
</dbReference>
<accession>A0A3B1AEK8</accession>
<dbReference type="Pfam" id="PF00092">
    <property type="entry name" value="VWA"/>
    <property type="match status" value="1"/>
</dbReference>
<organism evidence="3">
    <name type="scientific">hydrothermal vent metagenome</name>
    <dbReference type="NCBI Taxonomy" id="652676"/>
    <lineage>
        <taxon>unclassified sequences</taxon>
        <taxon>metagenomes</taxon>
        <taxon>ecological metagenomes</taxon>
    </lineage>
</organism>
<dbReference type="Pfam" id="PF07584">
    <property type="entry name" value="BatA"/>
    <property type="match status" value="1"/>
</dbReference>
<dbReference type="SMART" id="SM00327">
    <property type="entry name" value="VWA"/>
    <property type="match status" value="1"/>
</dbReference>
<dbReference type="SUPFAM" id="SSF53300">
    <property type="entry name" value="vWA-like"/>
    <property type="match status" value="1"/>
</dbReference>
<protein>
    <submittedName>
        <fullName evidence="3">Aerotolerance protein BatA</fullName>
    </submittedName>
</protein>
<dbReference type="InterPro" id="IPR024163">
    <property type="entry name" value="Aerotolerance_reg_N"/>
</dbReference>
<proteinExistence type="predicted"/>
<keyword evidence="1" id="KW-1133">Transmembrane helix</keyword>
<feature type="transmembrane region" description="Helical" evidence="1">
    <location>
        <begin position="60"/>
        <end position="79"/>
    </location>
</feature>
<evidence type="ECO:0000313" key="3">
    <source>
        <dbReference type="EMBL" id="VAW92324.1"/>
    </source>
</evidence>
<dbReference type="InterPro" id="IPR036465">
    <property type="entry name" value="vWFA_dom_sf"/>
</dbReference>
<evidence type="ECO:0000259" key="2">
    <source>
        <dbReference type="PROSITE" id="PS50234"/>
    </source>
</evidence>
<feature type="transmembrane region" description="Helical" evidence="1">
    <location>
        <begin position="290"/>
        <end position="310"/>
    </location>
</feature>
<keyword evidence="1" id="KW-0472">Membrane</keyword>
<feature type="domain" description="VWFA" evidence="2">
    <location>
        <begin position="92"/>
        <end position="274"/>
    </location>
</feature>
<dbReference type="AlphaFoldDB" id="A0A3B1AEK8"/>
<dbReference type="EMBL" id="UOFR01000014">
    <property type="protein sequence ID" value="VAW92324.1"/>
    <property type="molecule type" value="Genomic_DNA"/>
</dbReference>
<dbReference type="Gene3D" id="3.40.50.410">
    <property type="entry name" value="von Willebrand factor, type A domain"/>
    <property type="match status" value="1"/>
</dbReference>
<name>A0A3B1AEK8_9ZZZZ</name>